<protein>
    <submittedName>
        <fullName evidence="7">Aminopeptidase P family protein</fullName>
    </submittedName>
</protein>
<dbReference type="CDD" id="cd01092">
    <property type="entry name" value="APP-like"/>
    <property type="match status" value="1"/>
</dbReference>
<dbReference type="SUPFAM" id="SSF55920">
    <property type="entry name" value="Creatinase/aminopeptidase"/>
    <property type="match status" value="1"/>
</dbReference>
<dbReference type="PRINTS" id="PR00599">
    <property type="entry name" value="MAPEPTIDASE"/>
</dbReference>
<dbReference type="GO" id="GO:0046872">
    <property type="term" value="F:metal ion binding"/>
    <property type="evidence" value="ECO:0007669"/>
    <property type="project" value="UniProtKB-KW"/>
</dbReference>
<evidence type="ECO:0000313" key="7">
    <source>
        <dbReference type="EMBL" id="TLS52982.1"/>
    </source>
</evidence>
<dbReference type="SUPFAM" id="SSF53092">
    <property type="entry name" value="Creatinase/prolidase N-terminal domain"/>
    <property type="match status" value="1"/>
</dbReference>
<keyword evidence="7" id="KW-0645">Protease</keyword>
<sequence length="358" mass="38562">MANTEHRLTKLRAAMEGEGLEALLVTNPVNRRYLSGFTGSAGYVVVTATRALLFTDFRYVTQANEQATGFDIVEHGTSPLSSVGDALRAAGISRLGFEQQHVSYGAYLSYGRDLGGIELTPTDGMVEKLRRIKDEAELAVIRKAVAIADAGFEFMLKTLRPGMREIDAALELESFMKKQGAKGPSFDTIIASGERSALPHGVAGERVIGTNEFVKMDFGALYDGYCSDMTRTVVIGTPTPKHREIYDIVLEAQMAALAGIKPGITGREGDALARNVIAARGYGDNFGHGTGHAVGMDIHESPRLSKTEEARLEPGMVVTVEPGIYLPGFGGVRIEDIVVVTENGCEILTKSTKDFITL</sequence>
<dbReference type="InterPro" id="IPR029149">
    <property type="entry name" value="Creatin/AminoP/Spt16_N"/>
</dbReference>
<dbReference type="Gene3D" id="3.90.230.10">
    <property type="entry name" value="Creatinase/methionine aminopeptidase superfamily"/>
    <property type="match status" value="1"/>
</dbReference>
<dbReference type="PROSITE" id="PS00491">
    <property type="entry name" value="PROLINE_PEPTIDASE"/>
    <property type="match status" value="1"/>
</dbReference>
<keyword evidence="8" id="KW-1185">Reference proteome</keyword>
<evidence type="ECO:0000313" key="8">
    <source>
        <dbReference type="Proteomes" id="UP000309676"/>
    </source>
</evidence>
<dbReference type="InterPro" id="IPR001131">
    <property type="entry name" value="Peptidase_M24B_aminopep-P_CS"/>
</dbReference>
<name>A0A5R9G978_9BACL</name>
<dbReference type="EMBL" id="VCIW01000003">
    <property type="protein sequence ID" value="TLS52982.1"/>
    <property type="molecule type" value="Genomic_DNA"/>
</dbReference>
<accession>A0A5R9G978</accession>
<feature type="domain" description="Peptidase M24" evidence="5">
    <location>
        <begin position="141"/>
        <end position="342"/>
    </location>
</feature>
<evidence type="ECO:0000259" key="5">
    <source>
        <dbReference type="Pfam" id="PF00557"/>
    </source>
</evidence>
<evidence type="ECO:0000256" key="1">
    <source>
        <dbReference type="ARBA" id="ARBA00001936"/>
    </source>
</evidence>
<dbReference type="InterPro" id="IPR036005">
    <property type="entry name" value="Creatinase/aminopeptidase-like"/>
</dbReference>
<keyword evidence="7" id="KW-0031">Aminopeptidase</keyword>
<comment type="similarity">
    <text evidence="2">Belongs to the peptidase M24B family.</text>
</comment>
<keyword evidence="3" id="KW-0479">Metal-binding</keyword>
<organism evidence="7 8">
    <name type="scientific">Paenibacillus antri</name>
    <dbReference type="NCBI Taxonomy" id="2582848"/>
    <lineage>
        <taxon>Bacteria</taxon>
        <taxon>Bacillati</taxon>
        <taxon>Bacillota</taxon>
        <taxon>Bacilli</taxon>
        <taxon>Bacillales</taxon>
        <taxon>Paenibacillaceae</taxon>
        <taxon>Paenibacillus</taxon>
    </lineage>
</organism>
<proteinExistence type="inferred from homology"/>
<dbReference type="InterPro" id="IPR050659">
    <property type="entry name" value="Peptidase_M24B"/>
</dbReference>
<dbReference type="RefSeq" id="WP_138193223.1">
    <property type="nucleotide sequence ID" value="NZ_VCIW01000003.1"/>
</dbReference>
<reference evidence="7 8" key="1">
    <citation type="submission" date="2019-05" db="EMBL/GenBank/DDBJ databases">
        <authorList>
            <person name="Narsing Rao M.P."/>
            <person name="Li W.J."/>
        </authorList>
    </citation>
    <scope>NUCLEOTIDE SEQUENCE [LARGE SCALE GENOMIC DNA]</scope>
    <source>
        <strain evidence="7 8">SYSU_K30003</strain>
    </source>
</reference>
<evidence type="ECO:0000256" key="3">
    <source>
        <dbReference type="ARBA" id="ARBA00022723"/>
    </source>
</evidence>
<dbReference type="Gene3D" id="3.40.350.10">
    <property type="entry name" value="Creatinase/prolidase N-terminal domain"/>
    <property type="match status" value="1"/>
</dbReference>
<dbReference type="PANTHER" id="PTHR46112">
    <property type="entry name" value="AMINOPEPTIDASE"/>
    <property type="match status" value="1"/>
</dbReference>
<dbReference type="Pfam" id="PF01321">
    <property type="entry name" value="Creatinase_N"/>
    <property type="match status" value="1"/>
</dbReference>
<dbReference type="GO" id="GO:0004177">
    <property type="term" value="F:aminopeptidase activity"/>
    <property type="evidence" value="ECO:0007669"/>
    <property type="project" value="UniProtKB-KW"/>
</dbReference>
<comment type="cofactor">
    <cofactor evidence="1">
        <name>Mn(2+)</name>
        <dbReference type="ChEBI" id="CHEBI:29035"/>
    </cofactor>
</comment>
<dbReference type="AlphaFoldDB" id="A0A5R9G978"/>
<dbReference type="PANTHER" id="PTHR46112:SF3">
    <property type="entry name" value="AMINOPEPTIDASE YPDF"/>
    <property type="match status" value="1"/>
</dbReference>
<dbReference type="Proteomes" id="UP000309676">
    <property type="component" value="Unassembled WGS sequence"/>
</dbReference>
<dbReference type="FunFam" id="3.90.230.10:FF:000014">
    <property type="entry name" value="Aminopeptidase P family protein"/>
    <property type="match status" value="1"/>
</dbReference>
<feature type="domain" description="Creatinase N-terminal" evidence="6">
    <location>
        <begin position="7"/>
        <end position="132"/>
    </location>
</feature>
<dbReference type="GO" id="GO:0008235">
    <property type="term" value="F:metalloexopeptidase activity"/>
    <property type="evidence" value="ECO:0007669"/>
    <property type="project" value="UniProtKB-ARBA"/>
</dbReference>
<comment type="caution">
    <text evidence="7">The sequence shown here is derived from an EMBL/GenBank/DDBJ whole genome shotgun (WGS) entry which is preliminary data.</text>
</comment>
<keyword evidence="4" id="KW-0378">Hydrolase</keyword>
<dbReference type="InterPro" id="IPR000994">
    <property type="entry name" value="Pept_M24"/>
</dbReference>
<dbReference type="OrthoDB" id="9806388at2"/>
<evidence type="ECO:0000256" key="2">
    <source>
        <dbReference type="ARBA" id="ARBA00008766"/>
    </source>
</evidence>
<gene>
    <name evidence="7" type="ORF">FE782_06320</name>
</gene>
<evidence type="ECO:0000259" key="6">
    <source>
        <dbReference type="Pfam" id="PF01321"/>
    </source>
</evidence>
<dbReference type="Pfam" id="PF00557">
    <property type="entry name" value="Peptidase_M24"/>
    <property type="match status" value="1"/>
</dbReference>
<dbReference type="InterPro" id="IPR000587">
    <property type="entry name" value="Creatinase_N"/>
</dbReference>
<dbReference type="InterPro" id="IPR001714">
    <property type="entry name" value="Pept_M24_MAP"/>
</dbReference>
<evidence type="ECO:0000256" key="4">
    <source>
        <dbReference type="ARBA" id="ARBA00022801"/>
    </source>
</evidence>